<dbReference type="Pfam" id="PF01546">
    <property type="entry name" value="Peptidase_M20"/>
    <property type="match status" value="1"/>
</dbReference>
<sequence>MSQPDPRINIDRLIAELQCLAAISDCPEPPPAVTRVVFTETDLRARDYLTGLYEQAGLAVRVDAIGNTFARWEGAEPALPAVGSGSHTDAIPHSGMYDGTVGVLGVLEAIRALKSAGAQPRRSIEVLMFTSEEPTRFGMGCTGSRLLSGAITPDELAQLRDSDDQDYDQVRQAAGFNGPLDSVELPSEYYHAFVELHIEQGPVLEAERLDIGVVTAIAAPAALQFTVTGQGGHAGGVLMPARHDALTAAAEVTLAIERLAQQSRSPDLVATVGQLDVHPGAVNSIPSRVRFSLDIRDINNDNRDAVVREIGVQAQAIAERRGVAIGSRVLNADPPAIAADSIIDAVEAAADALRLSHRRMISRAYHDSLFIARVAPTGMIFIPCRGGVSHRPDEFSTPDQIKAGVQTLALTLAELAK</sequence>
<comment type="cofactor">
    <cofactor evidence="7">
        <name>Zn(2+)</name>
        <dbReference type="ChEBI" id="CHEBI:29105"/>
    </cofactor>
    <text evidence="7">Binds 2 Zn(2+) ions per subunit.</text>
</comment>
<keyword evidence="10" id="KW-1185">Reference proteome</keyword>
<dbReference type="SUPFAM" id="SSF55031">
    <property type="entry name" value="Bacterial exopeptidase dimerisation domain"/>
    <property type="match status" value="1"/>
</dbReference>
<comment type="subunit">
    <text evidence="3">Homodimer.</text>
</comment>
<accession>A0A5C5YMN5</accession>
<feature type="binding site" evidence="7">
    <location>
        <position position="98"/>
    </location>
    <ligand>
        <name>Zn(2+)</name>
        <dbReference type="ChEBI" id="CHEBI:29105"/>
        <label>2</label>
    </ligand>
</feature>
<evidence type="ECO:0000256" key="2">
    <source>
        <dbReference type="ARBA" id="ARBA00006153"/>
    </source>
</evidence>
<dbReference type="InterPro" id="IPR036264">
    <property type="entry name" value="Bact_exopeptidase_dim_dom"/>
</dbReference>
<dbReference type="SUPFAM" id="SSF53187">
    <property type="entry name" value="Zn-dependent exopeptidases"/>
    <property type="match status" value="1"/>
</dbReference>
<keyword evidence="6" id="KW-0464">Manganese</keyword>
<feature type="binding site" evidence="7">
    <location>
        <position position="390"/>
    </location>
    <ligand>
        <name>Zn(2+)</name>
        <dbReference type="ChEBI" id="CHEBI:29105"/>
        <label>2</label>
    </ligand>
</feature>
<dbReference type="PANTHER" id="PTHR32494">
    <property type="entry name" value="ALLANTOATE DEIMINASE-RELATED"/>
    <property type="match status" value="1"/>
</dbReference>
<dbReference type="AlphaFoldDB" id="A0A5C5YMN5"/>
<dbReference type="Gene3D" id="3.40.630.10">
    <property type="entry name" value="Zn peptidases"/>
    <property type="match status" value="1"/>
</dbReference>
<dbReference type="InterPro" id="IPR002933">
    <property type="entry name" value="Peptidase_M20"/>
</dbReference>
<dbReference type="Gene3D" id="3.30.70.360">
    <property type="match status" value="1"/>
</dbReference>
<dbReference type="PIRSF" id="PIRSF001235">
    <property type="entry name" value="Amidase_carbamoylase"/>
    <property type="match status" value="1"/>
</dbReference>
<dbReference type="PANTHER" id="PTHR32494:SF19">
    <property type="entry name" value="ALLANTOATE DEIMINASE-RELATED"/>
    <property type="match status" value="1"/>
</dbReference>
<dbReference type="CDD" id="cd03884">
    <property type="entry name" value="M20_bAS"/>
    <property type="match status" value="1"/>
</dbReference>
<comment type="similarity">
    <text evidence="2">Belongs to the peptidase M20 family.</text>
</comment>
<organism evidence="9 10">
    <name type="scientific">Posidoniimonas polymericola</name>
    <dbReference type="NCBI Taxonomy" id="2528002"/>
    <lineage>
        <taxon>Bacteria</taxon>
        <taxon>Pseudomonadati</taxon>
        <taxon>Planctomycetota</taxon>
        <taxon>Planctomycetia</taxon>
        <taxon>Pirellulales</taxon>
        <taxon>Lacipirellulaceae</taxon>
        <taxon>Posidoniimonas</taxon>
    </lineage>
</organism>
<feature type="binding site" evidence="7">
    <location>
        <position position="133"/>
    </location>
    <ligand>
        <name>Zn(2+)</name>
        <dbReference type="ChEBI" id="CHEBI:29105"/>
        <label>2</label>
    </ligand>
</feature>
<dbReference type="EMBL" id="SJPO01000006">
    <property type="protein sequence ID" value="TWT76109.1"/>
    <property type="molecule type" value="Genomic_DNA"/>
</dbReference>
<keyword evidence="5 9" id="KW-0378">Hydrolase</keyword>
<dbReference type="GO" id="GO:0046872">
    <property type="term" value="F:metal ion binding"/>
    <property type="evidence" value="ECO:0007669"/>
    <property type="project" value="UniProtKB-KW"/>
</dbReference>
<feature type="binding site" evidence="7">
    <location>
        <position position="197"/>
    </location>
    <ligand>
        <name>Zn(2+)</name>
        <dbReference type="ChEBI" id="CHEBI:29105"/>
        <label>1</label>
    </ligand>
</feature>
<feature type="domain" description="Peptidase M20 dimerisation" evidence="8">
    <location>
        <begin position="223"/>
        <end position="311"/>
    </location>
</feature>
<reference evidence="9 10" key="1">
    <citation type="submission" date="2019-02" db="EMBL/GenBank/DDBJ databases">
        <title>Deep-cultivation of Planctomycetes and their phenomic and genomic characterization uncovers novel biology.</title>
        <authorList>
            <person name="Wiegand S."/>
            <person name="Jogler M."/>
            <person name="Boedeker C."/>
            <person name="Pinto D."/>
            <person name="Vollmers J."/>
            <person name="Rivas-Marin E."/>
            <person name="Kohn T."/>
            <person name="Peeters S.H."/>
            <person name="Heuer A."/>
            <person name="Rast P."/>
            <person name="Oberbeckmann S."/>
            <person name="Bunk B."/>
            <person name="Jeske O."/>
            <person name="Meyerdierks A."/>
            <person name="Storesund J.E."/>
            <person name="Kallscheuer N."/>
            <person name="Luecker S."/>
            <person name="Lage O.M."/>
            <person name="Pohl T."/>
            <person name="Merkel B.J."/>
            <person name="Hornburger P."/>
            <person name="Mueller R.-W."/>
            <person name="Bruemmer F."/>
            <person name="Labrenz M."/>
            <person name="Spormann A.M."/>
            <person name="Op Den Camp H."/>
            <person name="Overmann J."/>
            <person name="Amann R."/>
            <person name="Jetten M.S.M."/>
            <person name="Mascher T."/>
            <person name="Medema M.H."/>
            <person name="Devos D.P."/>
            <person name="Kaster A.-K."/>
            <person name="Ovreas L."/>
            <person name="Rohde M."/>
            <person name="Galperin M.Y."/>
            <person name="Jogler C."/>
        </authorList>
    </citation>
    <scope>NUCLEOTIDE SEQUENCE [LARGE SCALE GENOMIC DNA]</scope>
    <source>
        <strain evidence="9 10">Pla123a</strain>
    </source>
</reference>
<proteinExistence type="inferred from homology"/>
<dbReference type="EC" id="3.-.-.-" evidence="9"/>
<evidence type="ECO:0000256" key="4">
    <source>
        <dbReference type="ARBA" id="ARBA00022723"/>
    </source>
</evidence>
<dbReference type="InterPro" id="IPR010158">
    <property type="entry name" value="Amidase_Cbmase"/>
</dbReference>
<evidence type="ECO:0000259" key="8">
    <source>
        <dbReference type="Pfam" id="PF07687"/>
    </source>
</evidence>
<dbReference type="Proteomes" id="UP000318478">
    <property type="component" value="Unassembled WGS sequence"/>
</dbReference>
<feature type="binding site" evidence="7">
    <location>
        <position position="87"/>
    </location>
    <ligand>
        <name>Zn(2+)</name>
        <dbReference type="ChEBI" id="CHEBI:29105"/>
        <label>1</label>
    </ligand>
</feature>
<dbReference type="InterPro" id="IPR011650">
    <property type="entry name" value="Peptidase_M20_dimer"/>
</dbReference>
<name>A0A5C5YMN5_9BACT</name>
<evidence type="ECO:0000313" key="9">
    <source>
        <dbReference type="EMBL" id="TWT76109.1"/>
    </source>
</evidence>
<evidence type="ECO:0000256" key="6">
    <source>
        <dbReference type="ARBA" id="ARBA00023211"/>
    </source>
</evidence>
<evidence type="ECO:0000256" key="3">
    <source>
        <dbReference type="ARBA" id="ARBA00011738"/>
    </source>
</evidence>
<keyword evidence="4 7" id="KW-0479">Metal-binding</keyword>
<evidence type="ECO:0000256" key="7">
    <source>
        <dbReference type="PIRSR" id="PIRSR001235-1"/>
    </source>
</evidence>
<evidence type="ECO:0000313" key="10">
    <source>
        <dbReference type="Proteomes" id="UP000318478"/>
    </source>
</evidence>
<comment type="caution">
    <text evidence="9">The sequence shown here is derived from an EMBL/GenBank/DDBJ whole genome shotgun (WGS) entry which is preliminary data.</text>
</comment>
<dbReference type="GO" id="GO:0016813">
    <property type="term" value="F:hydrolase activity, acting on carbon-nitrogen (but not peptide) bonds, in linear amidines"/>
    <property type="evidence" value="ECO:0007669"/>
    <property type="project" value="InterPro"/>
</dbReference>
<dbReference type="OrthoDB" id="9808195at2"/>
<feature type="binding site" evidence="7">
    <location>
        <position position="98"/>
    </location>
    <ligand>
        <name>Zn(2+)</name>
        <dbReference type="ChEBI" id="CHEBI:29105"/>
        <label>1</label>
    </ligand>
</feature>
<comment type="cofactor">
    <cofactor evidence="1">
        <name>Mn(2+)</name>
        <dbReference type="ChEBI" id="CHEBI:29035"/>
    </cofactor>
</comment>
<protein>
    <submittedName>
        <fullName evidence="9">Putative hydrolase</fullName>
        <ecNumber evidence="9">3.-.-.-</ecNumber>
    </submittedName>
</protein>
<dbReference type="NCBIfam" id="TIGR01879">
    <property type="entry name" value="hydantase"/>
    <property type="match status" value="1"/>
</dbReference>
<dbReference type="Pfam" id="PF07687">
    <property type="entry name" value="M20_dimer"/>
    <property type="match status" value="1"/>
</dbReference>
<dbReference type="RefSeq" id="WP_146588079.1">
    <property type="nucleotide sequence ID" value="NZ_SJPO01000006.1"/>
</dbReference>
<evidence type="ECO:0000256" key="1">
    <source>
        <dbReference type="ARBA" id="ARBA00001936"/>
    </source>
</evidence>
<gene>
    <name evidence="9" type="ORF">Pla123a_28980</name>
</gene>
<evidence type="ECO:0000256" key="5">
    <source>
        <dbReference type="ARBA" id="ARBA00022801"/>
    </source>
</evidence>
<keyword evidence="7" id="KW-0862">Zinc</keyword>